<evidence type="ECO:0000259" key="6">
    <source>
        <dbReference type="PROSITE" id="PS50011"/>
    </source>
</evidence>
<organism evidence="7 8">
    <name type="scientific">Pendulispora rubella</name>
    <dbReference type="NCBI Taxonomy" id="2741070"/>
    <lineage>
        <taxon>Bacteria</taxon>
        <taxon>Pseudomonadati</taxon>
        <taxon>Myxococcota</taxon>
        <taxon>Myxococcia</taxon>
        <taxon>Myxococcales</taxon>
        <taxon>Sorangiineae</taxon>
        <taxon>Pendulisporaceae</taxon>
        <taxon>Pendulispora</taxon>
    </lineage>
</organism>
<dbReference type="SMART" id="SM00220">
    <property type="entry name" value="S_TKc"/>
    <property type="match status" value="1"/>
</dbReference>
<proteinExistence type="predicted"/>
<dbReference type="EMBL" id="CP089983">
    <property type="protein sequence ID" value="WXB05302.1"/>
    <property type="molecule type" value="Genomic_DNA"/>
</dbReference>
<keyword evidence="3 7" id="KW-0418">Kinase</keyword>
<dbReference type="GO" id="GO:0016301">
    <property type="term" value="F:kinase activity"/>
    <property type="evidence" value="ECO:0007669"/>
    <property type="project" value="UniProtKB-KW"/>
</dbReference>
<dbReference type="Gene3D" id="1.25.40.10">
    <property type="entry name" value="Tetratricopeptide repeat domain"/>
    <property type="match status" value="1"/>
</dbReference>
<evidence type="ECO:0000313" key="7">
    <source>
        <dbReference type="EMBL" id="WXB05302.1"/>
    </source>
</evidence>
<evidence type="ECO:0000256" key="1">
    <source>
        <dbReference type="ARBA" id="ARBA00022679"/>
    </source>
</evidence>
<dbReference type="Gene3D" id="3.30.200.20">
    <property type="entry name" value="Phosphorylase Kinase, domain 1"/>
    <property type="match status" value="1"/>
</dbReference>
<protein>
    <submittedName>
        <fullName evidence="7">Protein kinase</fullName>
    </submittedName>
</protein>
<dbReference type="SMART" id="SM00028">
    <property type="entry name" value="TPR"/>
    <property type="match status" value="3"/>
</dbReference>
<gene>
    <name evidence="7" type="ORF">LVJ94_51450</name>
</gene>
<keyword evidence="8" id="KW-1185">Reference proteome</keyword>
<dbReference type="InterPro" id="IPR011990">
    <property type="entry name" value="TPR-like_helical_dom_sf"/>
</dbReference>
<dbReference type="PROSITE" id="PS00107">
    <property type="entry name" value="PROTEIN_KINASE_ATP"/>
    <property type="match status" value="1"/>
</dbReference>
<keyword evidence="4 5" id="KW-0067">ATP-binding</keyword>
<dbReference type="SUPFAM" id="SSF48452">
    <property type="entry name" value="TPR-like"/>
    <property type="match status" value="1"/>
</dbReference>
<feature type="binding site" evidence="5">
    <location>
        <position position="53"/>
    </location>
    <ligand>
        <name>ATP</name>
        <dbReference type="ChEBI" id="CHEBI:30616"/>
    </ligand>
</feature>
<keyword evidence="2 5" id="KW-0547">Nucleotide-binding</keyword>
<reference evidence="7" key="1">
    <citation type="submission" date="2021-12" db="EMBL/GenBank/DDBJ databases">
        <title>Discovery of the Pendulisporaceae a myxobacterial family with distinct sporulation behavior and unique specialized metabolism.</title>
        <authorList>
            <person name="Garcia R."/>
            <person name="Popoff A."/>
            <person name="Bader C.D."/>
            <person name="Loehr J."/>
            <person name="Walesch S."/>
            <person name="Walt C."/>
            <person name="Boldt J."/>
            <person name="Bunk B."/>
            <person name="Haeckl F.J.F.P.J."/>
            <person name="Gunesch A.P."/>
            <person name="Birkelbach J."/>
            <person name="Nuebel U."/>
            <person name="Pietschmann T."/>
            <person name="Bach T."/>
            <person name="Mueller R."/>
        </authorList>
    </citation>
    <scope>NUCLEOTIDE SEQUENCE</scope>
    <source>
        <strain evidence="7">MSr11367</strain>
    </source>
</reference>
<dbReference type="InterPro" id="IPR008271">
    <property type="entry name" value="Ser/Thr_kinase_AS"/>
</dbReference>
<dbReference type="InterPro" id="IPR000719">
    <property type="entry name" value="Prot_kinase_dom"/>
</dbReference>
<dbReference type="PANTHER" id="PTHR43289:SF6">
    <property type="entry name" value="SERINE_THREONINE-PROTEIN KINASE NEKL-3"/>
    <property type="match status" value="1"/>
</dbReference>
<keyword evidence="1" id="KW-0808">Transferase</keyword>
<sequence length="925" mass="100451">MPSSTHPSHQMRALARIGTLVQQKYRIKRLLGTGGMAVVYAATHRNGHRVAIKYLLDHLVHEPDVARLFSREAYVANEVGHAGAVPVLDDDVDEEGCPFLIMPLLEGETLRVRCARAKGRLPLAEVCVLVLDVLDVLASAHAKGIVHRDIKPDNLFVTDAGNVRVLDFGIARKLEHGASATSTVPIFGTPAFMPPEQARGEREAIGPHSDCWAVGATFFTALSGQHVHPAGGAMGLQIIASATRKARSLAEVAPDVPPSFVQFVDKALEFDPEKRWRSAREMHDALLAIFEEVVGESVTQGAARVRAEIVAGLTQNREDIATEATQPAERHRSWDTGDASKAMIASGTPKDTVRKRGRTRDALLAGVGVVVLAGAVLAARYHRAPKPTSQADAAEPVGTPVLALPISPTCSKEAQIHFRQGLIAIRQATWELAHAAFEKAAAADPMCPEVQLQRMMTGTPVLSVSQWREEFHHALSLRDAMSERDRALLDAYAPVVASEPADYEEAARRFEVAASRFPRDVEILFLAGLARLVITPDPRAVEYCLALTRQAIDIDPQDANAWEVKAKALMSLERYDEAMVALDTCLEIARGSTDCLYDRIHIHRLLGQCSAAATDARRWVANAPASKRAYFELASSLAADGSFAGTVDVALRQARNNDPSEDRESTYLYYQASLSVLNGDFEEAGKRIQRTLEQLKEASAIVGHARALALSVELLNEIGRGDRAAKSAEQFFHQRGAWTEGWAVPLDYEPILLGVLLHEGATSREQWDASSTQWEHAALSVLTRRQAWAFRWGPAGATRNLAIDAWTQRPTDASTAGSAGVIEQTTLIPALAKAFEGRIAVVAGEYAQASAALESATKSCDNLEQPFVSTRAFLWLGEAKEGTADKQAACDAYGVVLQRWGNAKPRSVSAEEAKRRSRALGCKTP</sequence>
<dbReference type="CDD" id="cd14014">
    <property type="entry name" value="STKc_PknB_like"/>
    <property type="match status" value="1"/>
</dbReference>
<feature type="domain" description="Protein kinase" evidence="6">
    <location>
        <begin position="25"/>
        <end position="287"/>
    </location>
</feature>
<dbReference type="InterPro" id="IPR019734">
    <property type="entry name" value="TPR_rpt"/>
</dbReference>
<dbReference type="PROSITE" id="PS00108">
    <property type="entry name" value="PROTEIN_KINASE_ST"/>
    <property type="match status" value="1"/>
</dbReference>
<dbReference type="SUPFAM" id="SSF56112">
    <property type="entry name" value="Protein kinase-like (PK-like)"/>
    <property type="match status" value="1"/>
</dbReference>
<name>A0ABZ2L305_9BACT</name>
<evidence type="ECO:0000256" key="3">
    <source>
        <dbReference type="ARBA" id="ARBA00022777"/>
    </source>
</evidence>
<dbReference type="PANTHER" id="PTHR43289">
    <property type="entry name" value="MITOGEN-ACTIVATED PROTEIN KINASE KINASE KINASE 20-RELATED"/>
    <property type="match status" value="1"/>
</dbReference>
<dbReference type="Gene3D" id="1.10.510.10">
    <property type="entry name" value="Transferase(Phosphotransferase) domain 1"/>
    <property type="match status" value="1"/>
</dbReference>
<dbReference type="InterPro" id="IPR011009">
    <property type="entry name" value="Kinase-like_dom_sf"/>
</dbReference>
<dbReference type="InterPro" id="IPR017441">
    <property type="entry name" value="Protein_kinase_ATP_BS"/>
</dbReference>
<dbReference type="PROSITE" id="PS50011">
    <property type="entry name" value="PROTEIN_KINASE_DOM"/>
    <property type="match status" value="1"/>
</dbReference>
<dbReference type="Proteomes" id="UP001374803">
    <property type="component" value="Chromosome"/>
</dbReference>
<dbReference type="Pfam" id="PF00069">
    <property type="entry name" value="Pkinase"/>
    <property type="match status" value="1"/>
</dbReference>
<evidence type="ECO:0000313" key="8">
    <source>
        <dbReference type="Proteomes" id="UP001374803"/>
    </source>
</evidence>
<accession>A0ABZ2L305</accession>
<evidence type="ECO:0000256" key="2">
    <source>
        <dbReference type="ARBA" id="ARBA00022741"/>
    </source>
</evidence>
<dbReference type="RefSeq" id="WP_394834946.1">
    <property type="nucleotide sequence ID" value="NZ_CP089929.1"/>
</dbReference>
<evidence type="ECO:0000256" key="4">
    <source>
        <dbReference type="ARBA" id="ARBA00022840"/>
    </source>
</evidence>
<evidence type="ECO:0000256" key="5">
    <source>
        <dbReference type="PROSITE-ProRule" id="PRU10141"/>
    </source>
</evidence>